<keyword evidence="2" id="KW-1185">Reference proteome</keyword>
<dbReference type="EMBL" id="CAJJDN010000107">
    <property type="protein sequence ID" value="CAD8114978.1"/>
    <property type="molecule type" value="Genomic_DNA"/>
</dbReference>
<dbReference type="OrthoDB" id="299345at2759"/>
<evidence type="ECO:0000313" key="2">
    <source>
        <dbReference type="Proteomes" id="UP000692954"/>
    </source>
</evidence>
<accession>A0A8S1QG84</accession>
<dbReference type="AlphaFoldDB" id="A0A8S1QG84"/>
<gene>
    <name evidence="1" type="ORF">PSON_ATCC_30995.1.T1070079</name>
</gene>
<organism evidence="1 2">
    <name type="scientific">Paramecium sonneborni</name>
    <dbReference type="NCBI Taxonomy" id="65129"/>
    <lineage>
        <taxon>Eukaryota</taxon>
        <taxon>Sar</taxon>
        <taxon>Alveolata</taxon>
        <taxon>Ciliophora</taxon>
        <taxon>Intramacronucleata</taxon>
        <taxon>Oligohymenophorea</taxon>
        <taxon>Peniculida</taxon>
        <taxon>Parameciidae</taxon>
        <taxon>Paramecium</taxon>
    </lineage>
</organism>
<evidence type="ECO:0000313" key="1">
    <source>
        <dbReference type="EMBL" id="CAD8114978.1"/>
    </source>
</evidence>
<protein>
    <submittedName>
        <fullName evidence="1">Uncharacterized protein</fullName>
    </submittedName>
</protein>
<reference evidence="1" key="1">
    <citation type="submission" date="2021-01" db="EMBL/GenBank/DDBJ databases">
        <authorList>
            <consortium name="Genoscope - CEA"/>
            <person name="William W."/>
        </authorList>
    </citation>
    <scope>NUCLEOTIDE SEQUENCE</scope>
</reference>
<name>A0A8S1QG84_9CILI</name>
<comment type="caution">
    <text evidence="1">The sequence shown here is derived from an EMBL/GenBank/DDBJ whole genome shotgun (WGS) entry which is preliminary data.</text>
</comment>
<dbReference type="Proteomes" id="UP000692954">
    <property type="component" value="Unassembled WGS sequence"/>
</dbReference>
<proteinExistence type="predicted"/>
<sequence length="423" mass="49598">MNPQVDFGKSALMLSLQIAAQSALYTKLQIERQHLFTTTVIDATNDFKKLCLIHLNFLHNQFYNPGLQPVLESQEEYNNRKSSIYSPLLKNRQFKSLENSLDIYVQPVTAIQKSKFEQPQYFSVHQSTKSVETLSQQLSQIKIDKQLDILMSEKIDRELDKVDPSIELSQMKDENCIRDYSDIEEDLKKKPFNKKRNQDKNKQFSQTKSNWYEDADISYQITSHSDDFSVENSHNFYWDVEQEDDDISDDYSFMDFKSQMIELQPSIIENQNENSIPFLVKTSESQIKIDHNTPKKKRLYCNNKKIPLWAQDLSVVKQKCGQQKQDPAHLFGVLSQKAVDQAFLLSNSKQAENSIKWKKQKEILNSQIQNLNSKSKESYRKLKKNQQNSSQKFNDYRQNFLFGQQVRKNFLNLFPKDTGSMDK</sequence>